<feature type="domain" description="CN hydrolase" evidence="3">
    <location>
        <begin position="7"/>
        <end position="242"/>
    </location>
</feature>
<dbReference type="SUPFAM" id="SSF56317">
    <property type="entry name" value="Carbon-nitrogen hydrolase"/>
    <property type="match status" value="1"/>
</dbReference>
<name>A0ABD5Z3H2_9EURY</name>
<evidence type="ECO:0000313" key="4">
    <source>
        <dbReference type="EMBL" id="MFC7199738.1"/>
    </source>
</evidence>
<dbReference type="CDD" id="cd07197">
    <property type="entry name" value="nitrilase"/>
    <property type="match status" value="1"/>
</dbReference>
<dbReference type="AlphaFoldDB" id="A0ABD5Z3H2"/>
<evidence type="ECO:0000313" key="5">
    <source>
        <dbReference type="Proteomes" id="UP001596447"/>
    </source>
</evidence>
<dbReference type="EMBL" id="JBHTAR010000011">
    <property type="protein sequence ID" value="MFC7199738.1"/>
    <property type="molecule type" value="Genomic_DNA"/>
</dbReference>
<dbReference type="RefSeq" id="WP_279529663.1">
    <property type="nucleotide sequence ID" value="NZ_CP122312.1"/>
</dbReference>
<proteinExistence type="predicted"/>
<dbReference type="PANTHER" id="PTHR43674:SF16">
    <property type="entry name" value="CARBON-NITROGEN FAMILY, PUTATIVE (AFU_ORTHOLOGUE AFUA_5G02350)-RELATED"/>
    <property type="match status" value="1"/>
</dbReference>
<keyword evidence="1 4" id="KW-0378">Hydrolase</keyword>
<protein>
    <submittedName>
        <fullName evidence="4">Carbon-nitrogen hydrolase family protein</fullName>
    </submittedName>
</protein>
<evidence type="ECO:0000256" key="2">
    <source>
        <dbReference type="SAM" id="MobiDB-lite"/>
    </source>
</evidence>
<keyword evidence="5" id="KW-1185">Reference proteome</keyword>
<dbReference type="PROSITE" id="PS50263">
    <property type="entry name" value="CN_HYDROLASE"/>
    <property type="match status" value="1"/>
</dbReference>
<gene>
    <name evidence="4" type="ORF">ACFQJ9_10010</name>
</gene>
<organism evidence="4 5">
    <name type="scientific">Halospeciosus flavus</name>
    <dbReference type="NCBI Taxonomy" id="3032283"/>
    <lineage>
        <taxon>Archaea</taxon>
        <taxon>Methanobacteriati</taxon>
        <taxon>Methanobacteriota</taxon>
        <taxon>Stenosarchaea group</taxon>
        <taxon>Halobacteria</taxon>
        <taxon>Halobacteriales</taxon>
        <taxon>Halobacteriaceae</taxon>
        <taxon>Halospeciosus</taxon>
    </lineage>
</organism>
<evidence type="ECO:0000256" key="1">
    <source>
        <dbReference type="ARBA" id="ARBA00022801"/>
    </source>
</evidence>
<dbReference type="InterPro" id="IPR003010">
    <property type="entry name" value="C-N_Hydrolase"/>
</dbReference>
<comment type="caution">
    <text evidence="4">The sequence shown here is derived from an EMBL/GenBank/DDBJ whole genome shotgun (WGS) entry which is preliminary data.</text>
</comment>
<dbReference type="Gene3D" id="3.60.110.10">
    <property type="entry name" value="Carbon-nitrogen hydrolase"/>
    <property type="match status" value="1"/>
</dbReference>
<dbReference type="InterPro" id="IPR050345">
    <property type="entry name" value="Aliph_Amidase/BUP"/>
</dbReference>
<reference evidence="4 5" key="1">
    <citation type="journal article" date="2019" name="Int. J. Syst. Evol. Microbiol.">
        <title>The Global Catalogue of Microorganisms (GCM) 10K type strain sequencing project: providing services to taxonomists for standard genome sequencing and annotation.</title>
        <authorList>
            <consortium name="The Broad Institute Genomics Platform"/>
            <consortium name="The Broad Institute Genome Sequencing Center for Infectious Disease"/>
            <person name="Wu L."/>
            <person name="Ma J."/>
        </authorList>
    </citation>
    <scope>NUCLEOTIDE SEQUENCE [LARGE SCALE GENOMIC DNA]</scope>
    <source>
        <strain evidence="4 5">XZGYJ-43</strain>
    </source>
</reference>
<dbReference type="GO" id="GO:0016787">
    <property type="term" value="F:hydrolase activity"/>
    <property type="evidence" value="ECO:0007669"/>
    <property type="project" value="UniProtKB-KW"/>
</dbReference>
<dbReference type="InterPro" id="IPR036526">
    <property type="entry name" value="C-N_Hydrolase_sf"/>
</dbReference>
<dbReference type="Pfam" id="PF00795">
    <property type="entry name" value="CN_hydrolase"/>
    <property type="match status" value="1"/>
</dbReference>
<dbReference type="Proteomes" id="UP001596447">
    <property type="component" value="Unassembled WGS sequence"/>
</dbReference>
<accession>A0ABD5Z3H2</accession>
<sequence>MTTLDSFTCRLVQWETSLGPPDDGTLDAMSETIRAAGSDQVDLVIFPELVTTGYHVFDRLADDAEPIPGPTTDRLGRVAADADVHVLFGMPGRTDTGYQNAAVWLDRDGAVRAAHVKRHRWGAERDAFEPGPGPTVVETDFGTFGLQICYEANFPEASADLARTGVDAIINISAWSVTMEPDWHTLLPARALENGAYLLGCNLVGDEESTTFCGHSKAINPDGTVQTELDETAGTLTVTLERDRLRTERDRNPMRHDREQLAADGREEQTD</sequence>
<feature type="region of interest" description="Disordered" evidence="2">
    <location>
        <begin position="244"/>
        <end position="271"/>
    </location>
</feature>
<dbReference type="PANTHER" id="PTHR43674">
    <property type="entry name" value="NITRILASE C965.09-RELATED"/>
    <property type="match status" value="1"/>
</dbReference>
<evidence type="ECO:0000259" key="3">
    <source>
        <dbReference type="PROSITE" id="PS50263"/>
    </source>
</evidence>